<protein>
    <submittedName>
        <fullName evidence="2">DUF4365 domain-containing protein</fullName>
    </submittedName>
</protein>
<keyword evidence="3" id="KW-1185">Reference proteome</keyword>
<name>A0A9X3HPA3_9FLAO</name>
<proteinExistence type="predicted"/>
<dbReference type="Proteomes" id="UP001151133">
    <property type="component" value="Unassembled WGS sequence"/>
</dbReference>
<feature type="domain" description="DUF4365" evidence="1">
    <location>
        <begin position="37"/>
        <end position="138"/>
    </location>
</feature>
<evidence type="ECO:0000259" key="1">
    <source>
        <dbReference type="Pfam" id="PF14280"/>
    </source>
</evidence>
<dbReference type="InterPro" id="IPR025375">
    <property type="entry name" value="DUF4365"/>
</dbReference>
<comment type="caution">
    <text evidence="2">The sequence shown here is derived from an EMBL/GenBank/DDBJ whole genome shotgun (WGS) entry which is preliminary data.</text>
</comment>
<evidence type="ECO:0000313" key="2">
    <source>
        <dbReference type="EMBL" id="MCV9934598.1"/>
    </source>
</evidence>
<dbReference type="AlphaFoldDB" id="A0A9X3HPA3"/>
<reference evidence="2" key="1">
    <citation type="submission" date="2022-10" db="EMBL/GenBank/DDBJ databases">
        <title>Two novel species of Flavobacterium.</title>
        <authorList>
            <person name="Liu Q."/>
            <person name="Xin Y.-H."/>
        </authorList>
    </citation>
    <scope>NUCLEOTIDE SEQUENCE</scope>
    <source>
        <strain evidence="2">LS1R47</strain>
    </source>
</reference>
<gene>
    <name evidence="2" type="ORF">OIU80_20135</name>
</gene>
<dbReference type="EMBL" id="JAOZEV010000030">
    <property type="protein sequence ID" value="MCV9934598.1"/>
    <property type="molecule type" value="Genomic_DNA"/>
</dbReference>
<evidence type="ECO:0000313" key="3">
    <source>
        <dbReference type="Proteomes" id="UP001151133"/>
    </source>
</evidence>
<dbReference type="Pfam" id="PF14280">
    <property type="entry name" value="DUF4365"/>
    <property type="match status" value="1"/>
</dbReference>
<dbReference type="RefSeq" id="WP_264288765.1">
    <property type="nucleotide sequence ID" value="NZ_JAOZEV010000030.1"/>
</dbReference>
<sequence>MAAKDLDDENLPKVNPNESLETISNVFFRKRFGVEKIEIRSETVRDKGIDFHIEVNKESASGGSVYNNYRFAVQLKATNKIKKGTDGSFGIQISTSNISYLLNNGMRAYYVFYHHPTDCFYYDSVKNILDQIKSKNEQW</sequence>
<organism evidence="2 3">
    <name type="scientific">Flavobacterium frigoritolerans</name>
    <dbReference type="NCBI Taxonomy" id="2987686"/>
    <lineage>
        <taxon>Bacteria</taxon>
        <taxon>Pseudomonadati</taxon>
        <taxon>Bacteroidota</taxon>
        <taxon>Flavobacteriia</taxon>
        <taxon>Flavobacteriales</taxon>
        <taxon>Flavobacteriaceae</taxon>
        <taxon>Flavobacterium</taxon>
    </lineage>
</organism>
<accession>A0A9X3HPA3</accession>